<feature type="binding site" evidence="12">
    <location>
        <position position="222"/>
    </location>
    <ligand>
        <name>a purine D-ribonucleoside</name>
        <dbReference type="ChEBI" id="CHEBI:142355"/>
    </ligand>
</feature>
<comment type="similarity">
    <text evidence="2 11">Belongs to the PNP/MTAP phosphorylase family.</text>
</comment>
<comment type="pathway">
    <text evidence="1 11">Purine metabolism; purine nucleoside salvage.</text>
</comment>
<evidence type="ECO:0000256" key="2">
    <source>
        <dbReference type="ARBA" id="ARBA00006751"/>
    </source>
</evidence>
<sequence>MYMQPNIVDYPNTFNATYPSRNHEYTKEKVAKMSALIEEKIKHFKAHPTLGIICGSGLGEVTKAVKDPVTIAYKDIPGFPRSTVQGHAGQFVIGYIHDVLVVCMQGRFHFYEGYDIGTCCLPVKLLKLLGCHSLIISNAAGGLNAEFNVGDIMIIHDHINLMGFSGNGPLVGPNDESWGPRFFSMHNAYNPAFIKAAKEQMRKKNMPEHVGVYTALGGPHFETVAELRMLKSQGVDAVGMSTVHEVVMARYLGLHVFSFSLITNKCPTTYDGDKNVNHQEVIDTGREKAHVLVDFVRDLVPVLDSIKD</sequence>
<dbReference type="InterPro" id="IPR000845">
    <property type="entry name" value="Nucleoside_phosphorylase_d"/>
</dbReference>
<evidence type="ECO:0000256" key="8">
    <source>
        <dbReference type="ARBA" id="ARBA00023929"/>
    </source>
</evidence>
<dbReference type="InterPro" id="IPR011270">
    <property type="entry name" value="Pur_Nuc_Pase_Ino/Guo-sp"/>
</dbReference>
<proteinExistence type="inferred from homology"/>
<dbReference type="GO" id="GO:0004731">
    <property type="term" value="F:purine-nucleoside phosphorylase activity"/>
    <property type="evidence" value="ECO:0007669"/>
    <property type="project" value="UniProtKB-EC"/>
</dbReference>
<dbReference type="CDD" id="cd09009">
    <property type="entry name" value="PNP-EcPNPII_like"/>
    <property type="match status" value="1"/>
</dbReference>
<protein>
    <recommendedName>
        <fullName evidence="4 11">Purine nucleoside phosphorylase</fullName>
        <ecNumber evidence="3 11">2.4.2.1</ecNumber>
    </recommendedName>
    <alternativeName>
        <fullName evidence="11">Inosine-guanosine phosphorylase</fullName>
    </alternativeName>
</protein>
<keyword evidence="5 11" id="KW-0328">Glycosyltransferase</keyword>
<evidence type="ECO:0000313" key="15">
    <source>
        <dbReference type="Proteomes" id="UP000494165"/>
    </source>
</evidence>
<evidence type="ECO:0000256" key="5">
    <source>
        <dbReference type="ARBA" id="ARBA00022676"/>
    </source>
</evidence>
<keyword evidence="6 11" id="KW-0808">Transferase</keyword>
<dbReference type="SUPFAM" id="SSF53167">
    <property type="entry name" value="Purine and uridine phosphorylases"/>
    <property type="match status" value="1"/>
</dbReference>
<evidence type="ECO:0000256" key="6">
    <source>
        <dbReference type="ARBA" id="ARBA00022679"/>
    </source>
</evidence>
<comment type="caution">
    <text evidence="14">The sequence shown here is derived from an EMBL/GenBank/DDBJ whole genome shotgun (WGS) entry which is preliminary data.</text>
</comment>
<name>A0A8S1C0K3_9INSE</name>
<dbReference type="FunFam" id="3.40.50.1580:FF:000004">
    <property type="entry name" value="Purine nucleoside phosphorylase"/>
    <property type="match status" value="1"/>
</dbReference>
<dbReference type="OrthoDB" id="1730074at2759"/>
<dbReference type="NCBIfam" id="NF006054">
    <property type="entry name" value="PRK08202.1"/>
    <property type="match status" value="1"/>
</dbReference>
<evidence type="ECO:0000256" key="3">
    <source>
        <dbReference type="ARBA" id="ARBA00011886"/>
    </source>
</evidence>
<comment type="catalytic activity">
    <reaction evidence="10">
        <text>guanosine + phosphate = alpha-D-ribose 1-phosphate + guanine</text>
        <dbReference type="Rhea" id="RHEA:13233"/>
        <dbReference type="ChEBI" id="CHEBI:16235"/>
        <dbReference type="ChEBI" id="CHEBI:16750"/>
        <dbReference type="ChEBI" id="CHEBI:43474"/>
        <dbReference type="ChEBI" id="CHEBI:57720"/>
        <dbReference type="EC" id="2.4.2.1"/>
    </reaction>
</comment>
<evidence type="ECO:0000256" key="10">
    <source>
        <dbReference type="ARBA" id="ARBA00023970"/>
    </source>
</evidence>
<gene>
    <name evidence="14" type="ORF">CLODIP_2_CD15786</name>
</gene>
<dbReference type="EC" id="2.4.2.1" evidence="3 11"/>
<dbReference type="Gene3D" id="3.40.50.1580">
    <property type="entry name" value="Nucleoside phosphorylase domain"/>
    <property type="match status" value="1"/>
</dbReference>
<evidence type="ECO:0000256" key="7">
    <source>
        <dbReference type="ARBA" id="ARBA00023918"/>
    </source>
</evidence>
<dbReference type="NCBIfam" id="TIGR01700">
    <property type="entry name" value="PNPH"/>
    <property type="match status" value="1"/>
</dbReference>
<feature type="binding site" evidence="12">
    <location>
        <begin position="107"/>
        <end position="109"/>
    </location>
    <ligand>
        <name>phosphate</name>
        <dbReference type="ChEBI" id="CHEBI:43474"/>
    </ligand>
</feature>
<feature type="binding site" evidence="12">
    <location>
        <position position="87"/>
    </location>
    <ligand>
        <name>phosphate</name>
        <dbReference type="ChEBI" id="CHEBI:43474"/>
    </ligand>
</feature>
<dbReference type="PANTHER" id="PTHR11904:SF9">
    <property type="entry name" value="PURINE NUCLEOSIDE PHOSPHORYLASE-RELATED"/>
    <property type="match status" value="1"/>
</dbReference>
<feature type="binding site" evidence="12">
    <location>
        <position position="241"/>
    </location>
    <ligand>
        <name>phosphate</name>
        <dbReference type="ChEBI" id="CHEBI:43474"/>
    </ligand>
</feature>
<feature type="binding site" evidence="12">
    <location>
        <position position="139"/>
    </location>
    <ligand>
        <name>phosphate</name>
        <dbReference type="ChEBI" id="CHEBI:43474"/>
    </ligand>
</feature>
<comment type="catalytic activity">
    <reaction evidence="9">
        <text>2'-deoxyinosine + phosphate = 2-deoxy-alpha-D-ribose 1-phosphate + hypoxanthine</text>
        <dbReference type="Rhea" id="RHEA:27750"/>
        <dbReference type="ChEBI" id="CHEBI:17368"/>
        <dbReference type="ChEBI" id="CHEBI:28997"/>
        <dbReference type="ChEBI" id="CHEBI:43474"/>
        <dbReference type="ChEBI" id="CHEBI:57259"/>
        <dbReference type="EC" id="2.4.2.1"/>
    </reaction>
</comment>
<reference evidence="14 15" key="1">
    <citation type="submission" date="2020-04" db="EMBL/GenBank/DDBJ databases">
        <authorList>
            <person name="Alioto T."/>
            <person name="Alioto T."/>
            <person name="Gomez Garrido J."/>
        </authorList>
    </citation>
    <scope>NUCLEOTIDE SEQUENCE [LARGE SCALE GENOMIC DNA]</scope>
</reference>
<evidence type="ECO:0000256" key="9">
    <source>
        <dbReference type="ARBA" id="ARBA00023950"/>
    </source>
</evidence>
<dbReference type="Pfam" id="PF01048">
    <property type="entry name" value="PNP_UDP_1"/>
    <property type="match status" value="1"/>
</dbReference>
<comment type="catalytic activity">
    <reaction evidence="7">
        <text>inosine + phosphate = alpha-D-ribose 1-phosphate + hypoxanthine</text>
        <dbReference type="Rhea" id="RHEA:27646"/>
        <dbReference type="ChEBI" id="CHEBI:17368"/>
        <dbReference type="ChEBI" id="CHEBI:17596"/>
        <dbReference type="ChEBI" id="CHEBI:43474"/>
        <dbReference type="ChEBI" id="CHEBI:57720"/>
        <dbReference type="EC" id="2.4.2.1"/>
    </reaction>
</comment>
<dbReference type="PIRSF" id="PIRSF000477">
    <property type="entry name" value="PurNPase"/>
    <property type="match status" value="1"/>
</dbReference>
<dbReference type="PANTHER" id="PTHR11904">
    <property type="entry name" value="METHYLTHIOADENOSINE/PURINE NUCLEOSIDE PHOSPHORYLASE"/>
    <property type="match status" value="1"/>
</dbReference>
<evidence type="ECO:0000259" key="13">
    <source>
        <dbReference type="Pfam" id="PF01048"/>
    </source>
</evidence>
<dbReference type="EMBL" id="CADEPI010000006">
    <property type="protein sequence ID" value="CAB3361620.1"/>
    <property type="molecule type" value="Genomic_DNA"/>
</dbReference>
<feature type="binding site" evidence="12">
    <location>
        <position position="56"/>
    </location>
    <ligand>
        <name>phosphate</name>
        <dbReference type="ChEBI" id="CHEBI:43474"/>
    </ligand>
</feature>
<comment type="catalytic activity">
    <reaction evidence="8">
        <text>2'-deoxyguanosine + phosphate = 2-deoxy-alpha-D-ribose 1-phosphate + guanine</text>
        <dbReference type="Rhea" id="RHEA:27738"/>
        <dbReference type="ChEBI" id="CHEBI:16235"/>
        <dbReference type="ChEBI" id="CHEBI:17172"/>
        <dbReference type="ChEBI" id="CHEBI:43474"/>
        <dbReference type="ChEBI" id="CHEBI:57259"/>
        <dbReference type="EC" id="2.4.2.1"/>
    </reaction>
</comment>
<evidence type="ECO:0000256" key="1">
    <source>
        <dbReference type="ARBA" id="ARBA00005058"/>
    </source>
</evidence>
<dbReference type="GO" id="GO:0005737">
    <property type="term" value="C:cytoplasm"/>
    <property type="evidence" value="ECO:0007669"/>
    <property type="project" value="TreeGrafter"/>
</dbReference>
<evidence type="ECO:0000256" key="12">
    <source>
        <dbReference type="PIRSR" id="PIRSR000477-2"/>
    </source>
</evidence>
<organism evidence="14 15">
    <name type="scientific">Cloeon dipterum</name>
    <dbReference type="NCBI Taxonomy" id="197152"/>
    <lineage>
        <taxon>Eukaryota</taxon>
        <taxon>Metazoa</taxon>
        <taxon>Ecdysozoa</taxon>
        <taxon>Arthropoda</taxon>
        <taxon>Hexapoda</taxon>
        <taxon>Insecta</taxon>
        <taxon>Pterygota</taxon>
        <taxon>Palaeoptera</taxon>
        <taxon>Ephemeroptera</taxon>
        <taxon>Pisciforma</taxon>
        <taxon>Baetidae</taxon>
        <taxon>Cloeon</taxon>
    </lineage>
</organism>
<dbReference type="InterPro" id="IPR011268">
    <property type="entry name" value="Purine_phosphorylase"/>
</dbReference>
<evidence type="ECO:0000256" key="11">
    <source>
        <dbReference type="PIRNR" id="PIRNR000477"/>
    </source>
</evidence>
<keyword evidence="15" id="KW-1185">Reference proteome</keyword>
<dbReference type="AlphaFoldDB" id="A0A8S1C0K3"/>
<dbReference type="GO" id="GO:0009116">
    <property type="term" value="P:nucleoside metabolic process"/>
    <property type="evidence" value="ECO:0007669"/>
    <property type="project" value="InterPro"/>
</dbReference>
<dbReference type="NCBIfam" id="TIGR01697">
    <property type="entry name" value="PNPH-PUNA-XAPA"/>
    <property type="match status" value="1"/>
</dbReference>
<dbReference type="Proteomes" id="UP000494165">
    <property type="component" value="Unassembled WGS sequence"/>
</dbReference>
<evidence type="ECO:0000313" key="14">
    <source>
        <dbReference type="EMBL" id="CAB3361620.1"/>
    </source>
</evidence>
<accession>A0A8S1C0K3</accession>
<evidence type="ECO:0000256" key="4">
    <source>
        <dbReference type="ARBA" id="ARBA00013834"/>
    </source>
</evidence>
<comment type="function">
    <text evidence="11">The purine nucleoside phosphorylases catalyze the phosphorolytic breakdown of the N-glycosidic bond in the beta-(deoxy)ribonucleoside molecules, with the formation of the corresponding free purine bases and pentose-1-phosphate.</text>
</comment>
<feature type="domain" description="Nucleoside phosphorylase" evidence="13">
    <location>
        <begin position="49"/>
        <end position="299"/>
    </location>
</feature>
<dbReference type="InterPro" id="IPR035994">
    <property type="entry name" value="Nucleoside_phosphorylase_sf"/>
</dbReference>
<feature type="binding site" evidence="12">
    <location>
        <position position="264"/>
    </location>
    <ligand>
        <name>a purine D-ribonucleoside</name>
        <dbReference type="ChEBI" id="CHEBI:142355"/>
    </ligand>
</feature>